<gene>
    <name evidence="1" type="ORF">ABXS70_10970</name>
</gene>
<evidence type="ECO:0000313" key="1">
    <source>
        <dbReference type="EMBL" id="XCP97182.1"/>
    </source>
</evidence>
<dbReference type="AlphaFoldDB" id="A0AAU8NJP9"/>
<proteinExistence type="predicted"/>
<sequence length="245" mass="28967">MYLKEFDLDLPYIEDTESIESLMELQKCDYKEAAKLDYELNWKWRRRSFRLETRCITAMFERLFGKYKTNDCWKVLIECVENISEERIVNDSGVCSAPIQFSLNNYLAKNEMEKKRAALRLLMDGLEKLALRNRWAIEPFRKTAIQIEELGYVNEWTWKKMVKSPNKKYNAKVICHHTVESMDIFISILQRDGAQVLLEKVISEQPDEFAYAKHLGEIKWESDFEVALINKKGNEKCLVGIEKSR</sequence>
<organism evidence="1">
    <name type="scientific">Paenibacillus sp. AN1007</name>
    <dbReference type="NCBI Taxonomy" id="3151385"/>
    <lineage>
        <taxon>Bacteria</taxon>
        <taxon>Bacillati</taxon>
        <taxon>Bacillota</taxon>
        <taxon>Bacilli</taxon>
        <taxon>Bacillales</taxon>
        <taxon>Paenibacillaceae</taxon>
        <taxon>Paenibacillus</taxon>
    </lineage>
</organism>
<dbReference type="EMBL" id="CP159992">
    <property type="protein sequence ID" value="XCP97182.1"/>
    <property type="molecule type" value="Genomic_DNA"/>
</dbReference>
<reference evidence="1" key="1">
    <citation type="submission" date="2024-05" db="EMBL/GenBank/DDBJ databases">
        <title>Draft genome assemblies of 36 bacteria isolated from hibernating arctic ground squirrels.</title>
        <authorList>
            <person name="McKee H."/>
            <person name="Mullen L."/>
            <person name="Drown D.M."/>
            <person name="Duddleston K.N."/>
        </authorList>
    </citation>
    <scope>NUCLEOTIDE SEQUENCE</scope>
    <source>
        <strain evidence="1">AN1007</strain>
    </source>
</reference>
<dbReference type="RefSeq" id="WP_366295769.1">
    <property type="nucleotide sequence ID" value="NZ_CP159992.1"/>
</dbReference>
<accession>A0AAU8NJP9</accession>
<name>A0AAU8NJP9_9BACL</name>
<protein>
    <submittedName>
        <fullName evidence="1">Uncharacterized protein</fullName>
    </submittedName>
</protein>